<dbReference type="InterPro" id="IPR029058">
    <property type="entry name" value="AB_hydrolase_fold"/>
</dbReference>
<evidence type="ECO:0000313" key="2">
    <source>
        <dbReference type="EMBL" id="KKS98737.1"/>
    </source>
</evidence>
<dbReference type="PANTHER" id="PTHR43433">
    <property type="entry name" value="HYDROLASE, ALPHA/BETA FOLD FAMILY PROTEIN"/>
    <property type="match status" value="1"/>
</dbReference>
<comment type="caution">
    <text evidence="2">The sequence shown here is derived from an EMBL/GenBank/DDBJ whole genome shotgun (WGS) entry which is preliminary data.</text>
</comment>
<feature type="domain" description="AB hydrolase-1" evidence="1">
    <location>
        <begin position="35"/>
        <end position="142"/>
    </location>
</feature>
<organism evidence="2 3">
    <name type="scientific">Candidatus Gottesmanbacteria bacterium GW2011_GWA2_43_14</name>
    <dbReference type="NCBI Taxonomy" id="1618443"/>
    <lineage>
        <taxon>Bacteria</taxon>
        <taxon>Candidatus Gottesmaniibacteriota</taxon>
    </lineage>
</organism>
<dbReference type="InterPro" id="IPR050471">
    <property type="entry name" value="AB_hydrolase"/>
</dbReference>
<gene>
    <name evidence="2" type="ORF">UV73_C0001G0258</name>
</gene>
<proteinExistence type="predicted"/>
<sequence>MLGFLNRLFPHKITFHTVSLPLTDLHYMKYGSGEPLIIFPATISRLSNWTNLLQFMGDKYTAYFFELPGHGFSSAFRVPYKSELVARTFTDLLDALKLDTANVMGFSFGGILTLKTVLAFPERIRSLILYAPCISHKALRYSQSRLTVLKNLLPFFSQAKFQQLLLTAAHNQHTVNSLISFLQFAGRLERTMEIKETLLHLPPETLSTVVVQISEILTADFEGEDFSAASNIPLYFAMSVNDPLLDFHFTRDFLQKKFPNFKATRFDFPFHQLPKEYDYPYLKKNMGELLRTLNLGMSG</sequence>
<evidence type="ECO:0000259" key="1">
    <source>
        <dbReference type="Pfam" id="PF00561"/>
    </source>
</evidence>
<dbReference type="SUPFAM" id="SSF53474">
    <property type="entry name" value="alpha/beta-Hydrolases"/>
    <property type="match status" value="1"/>
</dbReference>
<reference evidence="2 3" key="1">
    <citation type="journal article" date="2015" name="Nature">
        <title>rRNA introns, odd ribosomes, and small enigmatic genomes across a large radiation of phyla.</title>
        <authorList>
            <person name="Brown C.T."/>
            <person name="Hug L.A."/>
            <person name="Thomas B.C."/>
            <person name="Sharon I."/>
            <person name="Castelle C.J."/>
            <person name="Singh A."/>
            <person name="Wilkins M.J."/>
            <person name="Williams K.H."/>
            <person name="Banfield J.F."/>
        </authorList>
    </citation>
    <scope>NUCLEOTIDE SEQUENCE [LARGE SCALE GENOMIC DNA]</scope>
</reference>
<protein>
    <recommendedName>
        <fullName evidence="1">AB hydrolase-1 domain-containing protein</fullName>
    </recommendedName>
</protein>
<dbReference type="STRING" id="1618443.UV73_C0001G0258"/>
<name>A0A0G1DMG3_9BACT</name>
<dbReference type="Gene3D" id="3.40.50.1820">
    <property type="entry name" value="alpha/beta hydrolase"/>
    <property type="match status" value="1"/>
</dbReference>
<evidence type="ECO:0000313" key="3">
    <source>
        <dbReference type="Proteomes" id="UP000034894"/>
    </source>
</evidence>
<dbReference type="PANTHER" id="PTHR43433:SF4">
    <property type="entry name" value="NON-HEME CHLOROPEROXIDASE-RELATED"/>
    <property type="match status" value="1"/>
</dbReference>
<dbReference type="Pfam" id="PF00561">
    <property type="entry name" value="Abhydrolase_1"/>
    <property type="match status" value="1"/>
</dbReference>
<accession>A0A0G1DMG3</accession>
<dbReference type="EMBL" id="LCFP01000001">
    <property type="protein sequence ID" value="KKS98737.1"/>
    <property type="molecule type" value="Genomic_DNA"/>
</dbReference>
<dbReference type="AlphaFoldDB" id="A0A0G1DMG3"/>
<dbReference type="PRINTS" id="PR00111">
    <property type="entry name" value="ABHYDROLASE"/>
</dbReference>
<dbReference type="InterPro" id="IPR000073">
    <property type="entry name" value="AB_hydrolase_1"/>
</dbReference>
<dbReference type="Proteomes" id="UP000034894">
    <property type="component" value="Unassembled WGS sequence"/>
</dbReference>